<protein>
    <submittedName>
        <fullName evidence="1">Uncharacterized protein</fullName>
    </submittedName>
</protein>
<keyword evidence="2" id="KW-1185">Reference proteome</keyword>
<dbReference type="Proteomes" id="UP000267289">
    <property type="component" value="Unassembled WGS sequence"/>
</dbReference>
<dbReference type="AlphaFoldDB" id="A0A498PXN9"/>
<dbReference type="EMBL" id="UPHQ01000099">
    <property type="protein sequence ID" value="VBA38568.1"/>
    <property type="molecule type" value="Genomic_DNA"/>
</dbReference>
<organism evidence="1 2">
    <name type="scientific">Mycobacterium innocens</name>
    <dbReference type="NCBI Taxonomy" id="2341083"/>
    <lineage>
        <taxon>Bacteria</taxon>
        <taxon>Bacillati</taxon>
        <taxon>Actinomycetota</taxon>
        <taxon>Actinomycetes</taxon>
        <taxon>Mycobacteriales</taxon>
        <taxon>Mycobacteriaceae</taxon>
        <taxon>Mycobacterium</taxon>
    </lineage>
</organism>
<evidence type="ECO:0000313" key="1">
    <source>
        <dbReference type="EMBL" id="VBA38568.1"/>
    </source>
</evidence>
<evidence type="ECO:0000313" key="2">
    <source>
        <dbReference type="Proteomes" id="UP000267289"/>
    </source>
</evidence>
<reference evidence="1 2" key="1">
    <citation type="submission" date="2018-09" db="EMBL/GenBank/DDBJ databases">
        <authorList>
            <person name="Tagini F."/>
        </authorList>
    </citation>
    <scope>NUCLEOTIDE SEQUENCE [LARGE SCALE GENOMIC DNA]</scope>
    <source>
        <strain evidence="1 2">MK13</strain>
    </source>
</reference>
<name>A0A498PXN9_9MYCO</name>
<gene>
    <name evidence="1" type="ORF">LAUMK13_02162</name>
</gene>
<proteinExistence type="predicted"/>
<sequence>MRDPRHYASLMPGAASPGCLAVMVDQRIRYRKPLLEGVITVRNLEIWPDLRPGSRVCPADL</sequence>
<accession>A0A498PXN9</accession>